<sequence length="266" mass="27718">SVTQFIIDTTAPILDNVTNVPTPTLDNTPPYTFHSNEAGAITYGGSCSSSDNSSSVGNNPIDFNTLPDGTYSNCTVTVTDSAGNVSSALAVTSFTVAIPPYLTEITLVPTPTGDNTPDYTFYSTEAGAITYGGSCSSSSDNNTTTEADNITTVTFNPLSDGTYGNCTIAVTDNTSNTSDNLSVRGLDKLGNITDNFTIGTREPALVQITPVPTLTNDNTSNYTFFSTLPGTINYSGDCDSDNRSAVGEDNNTVTFNALGEGTHSNC</sequence>
<name>A0A382Y3S7_9ZZZZ</name>
<gene>
    <name evidence="1" type="ORF">METZ01_LOCUS430820</name>
</gene>
<protein>
    <recommendedName>
        <fullName evidence="2">Bacterial Ig-like domain-containing protein</fullName>
    </recommendedName>
</protein>
<reference evidence="1" key="1">
    <citation type="submission" date="2018-05" db="EMBL/GenBank/DDBJ databases">
        <authorList>
            <person name="Lanie J.A."/>
            <person name="Ng W.-L."/>
            <person name="Kazmierczak K.M."/>
            <person name="Andrzejewski T.M."/>
            <person name="Davidsen T.M."/>
            <person name="Wayne K.J."/>
            <person name="Tettelin H."/>
            <person name="Glass J.I."/>
            <person name="Rusch D."/>
            <person name="Podicherti R."/>
            <person name="Tsui H.-C.T."/>
            <person name="Winkler M.E."/>
        </authorList>
    </citation>
    <scope>NUCLEOTIDE SEQUENCE</scope>
</reference>
<feature type="non-terminal residue" evidence="1">
    <location>
        <position position="1"/>
    </location>
</feature>
<organism evidence="1">
    <name type="scientific">marine metagenome</name>
    <dbReference type="NCBI Taxonomy" id="408172"/>
    <lineage>
        <taxon>unclassified sequences</taxon>
        <taxon>metagenomes</taxon>
        <taxon>ecological metagenomes</taxon>
    </lineage>
</organism>
<accession>A0A382Y3S7</accession>
<feature type="non-terminal residue" evidence="1">
    <location>
        <position position="266"/>
    </location>
</feature>
<proteinExistence type="predicted"/>
<evidence type="ECO:0000313" key="1">
    <source>
        <dbReference type="EMBL" id="SVD77966.1"/>
    </source>
</evidence>
<evidence type="ECO:0008006" key="2">
    <source>
        <dbReference type="Google" id="ProtNLM"/>
    </source>
</evidence>
<dbReference type="AlphaFoldDB" id="A0A382Y3S7"/>
<dbReference type="EMBL" id="UINC01172736">
    <property type="protein sequence ID" value="SVD77966.1"/>
    <property type="molecule type" value="Genomic_DNA"/>
</dbReference>